<keyword evidence="3" id="KW-1185">Reference proteome</keyword>
<name>A0A8E2I2P7_9BACI</name>
<comment type="caution">
    <text evidence="2">The sequence shown here is derived from an EMBL/GenBank/DDBJ whole genome shotgun (WGS) entry which is preliminary data.</text>
</comment>
<organism evidence="2 3">
    <name type="scientific">Heyndrickxia oleronia</name>
    <dbReference type="NCBI Taxonomy" id="38875"/>
    <lineage>
        <taxon>Bacteria</taxon>
        <taxon>Bacillati</taxon>
        <taxon>Bacillota</taxon>
        <taxon>Bacilli</taxon>
        <taxon>Bacillales</taxon>
        <taxon>Bacillaceae</taxon>
        <taxon>Heyndrickxia</taxon>
    </lineage>
</organism>
<reference evidence="2 3" key="1">
    <citation type="submission" date="2017-01" db="EMBL/GenBank/DDBJ databases">
        <title>Draft genome sequence of Bacillus oleronius.</title>
        <authorList>
            <person name="Allam M."/>
        </authorList>
    </citation>
    <scope>NUCLEOTIDE SEQUENCE [LARGE SCALE GENOMIC DNA]</scope>
    <source>
        <strain evidence="2 3">DSM 9356</strain>
    </source>
</reference>
<dbReference type="PANTHER" id="PTHR41271">
    <property type="entry name" value="DUF402 DOMAIN-CONTAINING PROTEIN"/>
    <property type="match status" value="1"/>
</dbReference>
<dbReference type="InterPro" id="IPR035930">
    <property type="entry name" value="FomD-like_sf"/>
</dbReference>
<evidence type="ECO:0000313" key="2">
    <source>
        <dbReference type="EMBL" id="OOP65154.1"/>
    </source>
</evidence>
<evidence type="ECO:0000259" key="1">
    <source>
        <dbReference type="Pfam" id="PF04167"/>
    </source>
</evidence>
<sequence length="185" mass="21740">MLKRKFGDRLGWKRITEREYIQTFVQTETFEGYLSFLKMIKVKEPLYINYGEKMLCIADNAYSWLQQFPKDKHHAVTTMFNDKGEIIQWYIDICLKNGVENGRPFWDDLYLDLIVLPSGEIIQQDSDELEEALANGIIDKYLYNLAWNEAKEIVEQIKEGTFSSLHLAKEYRDYILKTNGSSTLS</sequence>
<gene>
    <name evidence="2" type="ORF">BWZ43_25175</name>
</gene>
<accession>A0A8E2I2P7</accession>
<proteinExistence type="predicted"/>
<protein>
    <recommendedName>
        <fullName evidence="1">DUF402 domain-containing protein</fullName>
    </recommendedName>
</protein>
<dbReference type="PANTHER" id="PTHR41271:SF1">
    <property type="entry name" value="DUF402 DOMAIN-CONTAINING PROTEIN"/>
    <property type="match status" value="1"/>
</dbReference>
<dbReference type="AlphaFoldDB" id="A0A8E2I2P7"/>
<dbReference type="SUPFAM" id="SSF159234">
    <property type="entry name" value="FomD-like"/>
    <property type="match status" value="1"/>
</dbReference>
<feature type="domain" description="DUF402" evidence="1">
    <location>
        <begin position="37"/>
        <end position="161"/>
    </location>
</feature>
<dbReference type="Gene3D" id="2.40.380.10">
    <property type="entry name" value="FomD-like"/>
    <property type="match status" value="1"/>
</dbReference>
<dbReference type="RefSeq" id="WP_071975690.1">
    <property type="nucleotide sequence ID" value="NZ_CP065424.1"/>
</dbReference>
<dbReference type="Proteomes" id="UP000189761">
    <property type="component" value="Unassembled WGS sequence"/>
</dbReference>
<dbReference type="InterPro" id="IPR007295">
    <property type="entry name" value="DUF402"/>
</dbReference>
<dbReference type="Pfam" id="PF04167">
    <property type="entry name" value="DUF402"/>
    <property type="match status" value="1"/>
</dbReference>
<evidence type="ECO:0000313" key="3">
    <source>
        <dbReference type="Proteomes" id="UP000189761"/>
    </source>
</evidence>
<dbReference type="EMBL" id="MTLA01000509">
    <property type="protein sequence ID" value="OOP65154.1"/>
    <property type="molecule type" value="Genomic_DNA"/>
</dbReference>